<dbReference type="Proteomes" id="UP000319267">
    <property type="component" value="Unassembled WGS sequence"/>
</dbReference>
<keyword evidence="2 9" id="KW-0489">Methyltransferase</keyword>
<dbReference type="AlphaFoldDB" id="A0A521DRF8"/>
<comment type="catalytic activity">
    <reaction evidence="7">
        <text>a 2'-deoxyadenosine in DNA + S-adenosyl-L-methionine = an N(6)-methyl-2'-deoxyadenosine in DNA + S-adenosyl-L-homocysteine + H(+)</text>
        <dbReference type="Rhea" id="RHEA:15197"/>
        <dbReference type="Rhea" id="RHEA-COMP:12418"/>
        <dbReference type="Rhea" id="RHEA-COMP:12419"/>
        <dbReference type="ChEBI" id="CHEBI:15378"/>
        <dbReference type="ChEBI" id="CHEBI:57856"/>
        <dbReference type="ChEBI" id="CHEBI:59789"/>
        <dbReference type="ChEBI" id="CHEBI:90615"/>
        <dbReference type="ChEBI" id="CHEBI:90616"/>
        <dbReference type="EC" id="2.1.1.72"/>
    </reaction>
</comment>
<keyword evidence="4" id="KW-0949">S-adenosyl-L-methionine</keyword>
<dbReference type="RefSeq" id="WP_111379044.1">
    <property type="nucleotide sequence ID" value="NZ_CP043612.1"/>
</dbReference>
<dbReference type="GO" id="GO:0009007">
    <property type="term" value="F:site-specific DNA-methyltransferase (adenine-specific) activity"/>
    <property type="evidence" value="ECO:0007669"/>
    <property type="project" value="UniProtKB-EC"/>
</dbReference>
<dbReference type="InterPro" id="IPR050953">
    <property type="entry name" value="N4_N6_ade-DNA_methylase"/>
</dbReference>
<evidence type="ECO:0000313" key="9">
    <source>
        <dbReference type="EMBL" id="SMO74287.1"/>
    </source>
</evidence>
<gene>
    <name evidence="9" type="ORF">SAMN06265220_103371</name>
</gene>
<organism evidence="9 10">
    <name type="scientific">Flavobacterium nitrogenifigens</name>
    <dbReference type="NCBI Taxonomy" id="1617283"/>
    <lineage>
        <taxon>Bacteria</taxon>
        <taxon>Pseudomonadati</taxon>
        <taxon>Bacteroidota</taxon>
        <taxon>Flavobacteriia</taxon>
        <taxon>Flavobacteriales</taxon>
        <taxon>Flavobacteriaceae</taxon>
        <taxon>Flavobacterium</taxon>
    </lineage>
</organism>
<dbReference type="PANTHER" id="PTHR33841:SF6">
    <property type="entry name" value="TYPE II METHYLTRANSFERASE M.HINDII"/>
    <property type="match status" value="1"/>
</dbReference>
<keyword evidence="5" id="KW-0680">Restriction system</keyword>
<evidence type="ECO:0000256" key="3">
    <source>
        <dbReference type="ARBA" id="ARBA00022679"/>
    </source>
</evidence>
<name>A0A521DRF8_9FLAO</name>
<evidence type="ECO:0000256" key="5">
    <source>
        <dbReference type="ARBA" id="ARBA00022747"/>
    </source>
</evidence>
<dbReference type="GO" id="GO:0003677">
    <property type="term" value="F:DNA binding"/>
    <property type="evidence" value="ECO:0007669"/>
    <property type="project" value="UniProtKB-KW"/>
</dbReference>
<dbReference type="PRINTS" id="PR00507">
    <property type="entry name" value="N12N6MTFRASE"/>
</dbReference>
<evidence type="ECO:0000313" key="10">
    <source>
        <dbReference type="Proteomes" id="UP000319267"/>
    </source>
</evidence>
<evidence type="ECO:0000256" key="4">
    <source>
        <dbReference type="ARBA" id="ARBA00022691"/>
    </source>
</evidence>
<reference evidence="9 10" key="1">
    <citation type="submission" date="2017-05" db="EMBL/GenBank/DDBJ databases">
        <authorList>
            <person name="Varghese N."/>
            <person name="Submissions S."/>
        </authorList>
    </citation>
    <scope>NUCLEOTIDE SEQUENCE [LARGE SCALE GENOMIC DNA]</scope>
    <source>
        <strain evidence="9 10">DSM 29982</strain>
    </source>
</reference>
<dbReference type="Gene3D" id="3.40.50.150">
    <property type="entry name" value="Vaccinia Virus protein VP39"/>
    <property type="match status" value="1"/>
</dbReference>
<dbReference type="GO" id="GO:0032259">
    <property type="term" value="P:methylation"/>
    <property type="evidence" value="ECO:0007669"/>
    <property type="project" value="UniProtKB-KW"/>
</dbReference>
<dbReference type="GO" id="GO:0009307">
    <property type="term" value="P:DNA restriction-modification system"/>
    <property type="evidence" value="ECO:0007669"/>
    <property type="project" value="UniProtKB-KW"/>
</dbReference>
<dbReference type="EMBL" id="FXTQ01000003">
    <property type="protein sequence ID" value="SMO74287.1"/>
    <property type="molecule type" value="Genomic_DNA"/>
</dbReference>
<sequence length="613" mass="71785">MKQEALRFLKAYSFDPYKIDRLLVSAFLYSRKILSIENENIKRLLITENCDDYISLQNFLRIQELSTFEDLIKAFEFVISPEDKVITGAIYTPDYIRNYILDNTFSNYSNFDKIKICDPACGCAGFLFNAAKKLKSLSNRSYSDIFKSNIFGLDIQEYSINRSEILLSLLAINDGEDKKKFKFNLFNGNALIFEWNKKILNFKGFDIVIGNPPYVCSRNIDLTTKEYLKFWSVCLSGHPDLYIPFFEIGLSVLKRNGILGYITMNTFFKSVNGRALREYFQREKNKFVLIDFGGTQIFNSKSAYTCICLIKKTNSRFLEYLRLTNPKELDSLTLDLTKISYSSLESLNGWNLQKMDLLNKIESIGVPLGEKFKTRNGIATLKNDIYIFDPIKEDDKYFYLENGGCYPIEKEICREIINPNKLIKINSIDSLKKKIIFPYYYEKETPKLIKENDLKSKYPKAYNYLRDKKDILETRDKGNGKYENWFAYGRNQSLEKLRYKLFFPHITPMIPNFVLNLDENLLFHNGLALISDNERDLLFMQKIMSSKIFWFYVINSSKPYGAGYFSLSRNYIKRFGVYDFTENEINQLIEEDDEEKINDFIGLKYGIDMNLLS</sequence>
<evidence type="ECO:0000256" key="6">
    <source>
        <dbReference type="ARBA" id="ARBA00023125"/>
    </source>
</evidence>
<evidence type="ECO:0000256" key="7">
    <source>
        <dbReference type="ARBA" id="ARBA00047942"/>
    </source>
</evidence>
<dbReference type="SUPFAM" id="SSF53335">
    <property type="entry name" value="S-adenosyl-L-methionine-dependent methyltransferases"/>
    <property type="match status" value="1"/>
</dbReference>
<keyword evidence="6" id="KW-0238">DNA-binding</keyword>
<dbReference type="InterPro" id="IPR002052">
    <property type="entry name" value="DNA_methylase_N6_adenine_CS"/>
</dbReference>
<protein>
    <recommendedName>
        <fullName evidence="1">site-specific DNA-methyltransferase (adenine-specific)</fullName>
        <ecNumber evidence="1">2.1.1.72</ecNumber>
    </recommendedName>
</protein>
<dbReference type="Pfam" id="PF07669">
    <property type="entry name" value="Eco57I"/>
    <property type="match status" value="1"/>
</dbReference>
<evidence type="ECO:0000259" key="8">
    <source>
        <dbReference type="Pfam" id="PF07669"/>
    </source>
</evidence>
<dbReference type="PROSITE" id="PS00092">
    <property type="entry name" value="N6_MTASE"/>
    <property type="match status" value="1"/>
</dbReference>
<keyword evidence="10" id="KW-1185">Reference proteome</keyword>
<dbReference type="InterPro" id="IPR011639">
    <property type="entry name" value="MethylTrfase_TaqI-like_dom"/>
</dbReference>
<feature type="domain" description="Type II methyltransferase M.TaqI-like" evidence="8">
    <location>
        <begin position="149"/>
        <end position="298"/>
    </location>
</feature>
<evidence type="ECO:0000256" key="2">
    <source>
        <dbReference type="ARBA" id="ARBA00022603"/>
    </source>
</evidence>
<evidence type="ECO:0000256" key="1">
    <source>
        <dbReference type="ARBA" id="ARBA00011900"/>
    </source>
</evidence>
<proteinExistence type="predicted"/>
<keyword evidence="3" id="KW-0808">Transferase</keyword>
<dbReference type="EC" id="2.1.1.72" evidence="1"/>
<dbReference type="OrthoDB" id="32195at2"/>
<dbReference type="InterPro" id="IPR029063">
    <property type="entry name" value="SAM-dependent_MTases_sf"/>
</dbReference>
<dbReference type="PANTHER" id="PTHR33841">
    <property type="entry name" value="DNA METHYLTRANSFERASE YEEA-RELATED"/>
    <property type="match status" value="1"/>
</dbReference>
<accession>A0A521DRF8</accession>